<dbReference type="GeneID" id="14902916"/>
<evidence type="ECO:0000313" key="2">
    <source>
        <dbReference type="Proteomes" id="UP000008983"/>
    </source>
</evidence>
<dbReference type="GO" id="GO:0008854">
    <property type="term" value="F:exodeoxyribonuclease V activity"/>
    <property type="evidence" value="ECO:0007669"/>
    <property type="project" value="UniProtKB-EC"/>
</dbReference>
<keyword evidence="1" id="KW-0418">Kinase</keyword>
<protein>
    <submittedName>
        <fullName evidence="1">Protein kinase, putative</fullName>
        <ecNumber evidence="1">3.1.11.5</ecNumber>
    </submittedName>
</protein>
<dbReference type="OrthoDB" id="166018at2759"/>
<keyword evidence="1" id="KW-0378">Hydrolase</keyword>
<dbReference type="Proteomes" id="UP000008983">
    <property type="component" value="Unassembled WGS sequence"/>
</dbReference>
<keyword evidence="2" id="KW-1185">Reference proteome</keyword>
<evidence type="ECO:0000313" key="1">
    <source>
        <dbReference type="EMBL" id="EGR26863.1"/>
    </source>
</evidence>
<dbReference type="AlphaFoldDB" id="G0R6P1"/>
<dbReference type="PANTHER" id="PTHR38899:SF1">
    <property type="entry name" value="PROTEIN KINASE"/>
    <property type="match status" value="1"/>
</dbReference>
<proteinExistence type="predicted"/>
<dbReference type="EC" id="3.1.11.5" evidence="1"/>
<dbReference type="PANTHER" id="PTHR38899">
    <property type="entry name" value="DOMAIN OOKINETE PROTEIN, PUTATIVE-RELATED"/>
    <property type="match status" value="1"/>
</dbReference>
<dbReference type="GO" id="GO:0016301">
    <property type="term" value="F:kinase activity"/>
    <property type="evidence" value="ECO:0007669"/>
    <property type="project" value="UniProtKB-KW"/>
</dbReference>
<dbReference type="EMBL" id="GL984412">
    <property type="protein sequence ID" value="EGR26863.1"/>
    <property type="molecule type" value="Genomic_DNA"/>
</dbReference>
<reference evidence="1 2" key="1">
    <citation type="submission" date="2011-07" db="EMBL/GenBank/DDBJ databases">
        <authorList>
            <person name="Coyne R."/>
            <person name="Brami D."/>
            <person name="Johnson J."/>
            <person name="Hostetler J."/>
            <person name="Hannick L."/>
            <person name="Clark T."/>
            <person name="Cassidy-Hanley D."/>
            <person name="Inman J."/>
        </authorList>
    </citation>
    <scope>NUCLEOTIDE SEQUENCE [LARGE SCALE GENOMIC DNA]</scope>
    <source>
        <strain evidence="1 2">G5</strain>
    </source>
</reference>
<keyword evidence="1" id="KW-0808">Transferase</keyword>
<name>G0R6P1_ICHMU</name>
<dbReference type="RefSeq" id="XP_004023747.1">
    <property type="nucleotide sequence ID" value="XM_004023698.1"/>
</dbReference>
<gene>
    <name evidence="1" type="ORF">IMG5_079810</name>
</gene>
<dbReference type="eggNOG" id="ENOG502S2WN">
    <property type="taxonomic scope" value="Eukaryota"/>
</dbReference>
<sequence length="299" mass="35570">MNDSEEQKNQDFQDYYLRQKYIKKLGIVQINEIVFYPQQNNEQKKEAQLMQQQIEINLQLENTYEQNGYQMKFHSRSDDDVRNKYIKKLQNQKILKQNQTQKHQSLIIFDWDDTILCTKYLQYYDFVDIPIEILRQLSFLDNSASKLLKKATTYGNTYIITNAIKGWVQYSSQLFLPKVFNVINENQITVISARTEFEDVFPGDCLKWKVETFKNLKKFYDEDLITNLICLGDSNIEIDALHILAKGFNQSLIKTIKFKENPNPEELARQQELVNDKFDQIYLTIKNLTIRLEKKNNIN</sequence>
<dbReference type="InParanoid" id="G0R6P1"/>
<dbReference type="OMA" id="AERDACH"/>
<accession>G0R6P1</accession>
<organism evidence="1 2">
    <name type="scientific">Ichthyophthirius multifiliis</name>
    <name type="common">White spot disease agent</name>
    <name type="synonym">Ich</name>
    <dbReference type="NCBI Taxonomy" id="5932"/>
    <lineage>
        <taxon>Eukaryota</taxon>
        <taxon>Sar</taxon>
        <taxon>Alveolata</taxon>
        <taxon>Ciliophora</taxon>
        <taxon>Intramacronucleata</taxon>
        <taxon>Oligohymenophorea</taxon>
        <taxon>Hymenostomatida</taxon>
        <taxon>Ophryoglenina</taxon>
        <taxon>Ichthyophthirius</taxon>
    </lineage>
</organism>